<dbReference type="Proteomes" id="UP000218231">
    <property type="component" value="Unassembled WGS sequence"/>
</dbReference>
<evidence type="ECO:0000313" key="2">
    <source>
        <dbReference type="EMBL" id="PAV55692.1"/>
    </source>
</evidence>
<keyword evidence="3" id="KW-1185">Reference proteome</keyword>
<feature type="region of interest" description="Disordered" evidence="1">
    <location>
        <begin position="63"/>
        <end position="84"/>
    </location>
</feature>
<proteinExistence type="predicted"/>
<comment type="caution">
    <text evidence="2">The sequence shown here is derived from an EMBL/GenBank/DDBJ whole genome shotgun (WGS) entry which is preliminary data.</text>
</comment>
<evidence type="ECO:0000256" key="1">
    <source>
        <dbReference type="SAM" id="MobiDB-lite"/>
    </source>
</evidence>
<name>A0A2A2J2D2_9BILA</name>
<dbReference type="AlphaFoldDB" id="A0A2A2J2D2"/>
<dbReference type="OrthoDB" id="5809659at2759"/>
<organism evidence="2 3">
    <name type="scientific">Diploscapter pachys</name>
    <dbReference type="NCBI Taxonomy" id="2018661"/>
    <lineage>
        <taxon>Eukaryota</taxon>
        <taxon>Metazoa</taxon>
        <taxon>Ecdysozoa</taxon>
        <taxon>Nematoda</taxon>
        <taxon>Chromadorea</taxon>
        <taxon>Rhabditida</taxon>
        <taxon>Rhabditina</taxon>
        <taxon>Rhabditomorpha</taxon>
        <taxon>Rhabditoidea</taxon>
        <taxon>Rhabditidae</taxon>
        <taxon>Diploscapter</taxon>
    </lineage>
</organism>
<accession>A0A2A2J2D2</accession>
<dbReference type="EMBL" id="LIAE01010757">
    <property type="protein sequence ID" value="PAV55692.1"/>
    <property type="molecule type" value="Genomic_DNA"/>
</dbReference>
<gene>
    <name evidence="2" type="ORF">WR25_03621</name>
</gene>
<protein>
    <submittedName>
        <fullName evidence="2">Uncharacterized protein</fullName>
    </submittedName>
</protein>
<evidence type="ECO:0000313" key="3">
    <source>
        <dbReference type="Proteomes" id="UP000218231"/>
    </source>
</evidence>
<sequence length="261" mass="29716">MFSRVAATSSKAVASASGRSVVVRIQNPTTLRQFYATLPPSSSGISPASQPTILFCSPHERKFSQKNGDESSSGINSKDKMQKSLPKKETLLRIDWIVEHMIPKILKAPIQEFYSMCSPEVEFSDSLYNYNLRGRDVLSNHIAKMRIYFHYKSPFCKVERIGSSVYENDDVIVVLWRLSTIQSGLLSYIPKFISRREPKINTVEGASDLHVNADGFIYKIVNRKITASDREGARAMEKLKAEQTEFFKQREEKTYRKGVFL</sequence>
<reference evidence="2 3" key="1">
    <citation type="journal article" date="2017" name="Curr. Biol.">
        <title>Genome architecture and evolution of a unichromosomal asexual nematode.</title>
        <authorList>
            <person name="Fradin H."/>
            <person name="Zegar C."/>
            <person name="Gutwein M."/>
            <person name="Lucas J."/>
            <person name="Kovtun M."/>
            <person name="Corcoran D."/>
            <person name="Baugh L.R."/>
            <person name="Kiontke K."/>
            <person name="Gunsalus K."/>
            <person name="Fitch D.H."/>
            <person name="Piano F."/>
        </authorList>
    </citation>
    <scope>NUCLEOTIDE SEQUENCE [LARGE SCALE GENOMIC DNA]</scope>
    <source>
        <strain evidence="2">PF1309</strain>
    </source>
</reference>